<dbReference type="SUPFAM" id="SSF55785">
    <property type="entry name" value="PYP-like sensor domain (PAS domain)"/>
    <property type="match status" value="1"/>
</dbReference>
<dbReference type="InterPro" id="IPR025662">
    <property type="entry name" value="Sigma_54_int_dom_ATP-bd_1"/>
</dbReference>
<dbReference type="PANTHER" id="PTHR32071">
    <property type="entry name" value="TRANSCRIPTIONAL REGULATORY PROTEIN"/>
    <property type="match status" value="1"/>
</dbReference>
<dbReference type="InterPro" id="IPR025943">
    <property type="entry name" value="Sigma_54_int_dom_ATP-bd_2"/>
</dbReference>
<dbReference type="InterPro" id="IPR003593">
    <property type="entry name" value="AAA+_ATPase"/>
</dbReference>
<dbReference type="InterPro" id="IPR009057">
    <property type="entry name" value="Homeodomain-like_sf"/>
</dbReference>
<feature type="domain" description="PAS" evidence="7">
    <location>
        <begin position="92"/>
        <end position="137"/>
    </location>
</feature>
<protein>
    <submittedName>
        <fullName evidence="8">PAS domain S-box protein</fullName>
    </submittedName>
</protein>
<evidence type="ECO:0000256" key="3">
    <source>
        <dbReference type="ARBA" id="ARBA00023015"/>
    </source>
</evidence>
<dbReference type="PANTHER" id="PTHR32071:SF74">
    <property type="entry name" value="TRANSCRIPTIONAL ACTIVATOR ROCR"/>
    <property type="match status" value="1"/>
</dbReference>
<comment type="caution">
    <text evidence="8">The sequence shown here is derived from an EMBL/GenBank/DDBJ whole genome shotgun (WGS) entry which is preliminary data.</text>
</comment>
<dbReference type="Gene3D" id="1.10.8.60">
    <property type="match status" value="1"/>
</dbReference>
<dbReference type="FunFam" id="3.40.50.300:FF:000006">
    <property type="entry name" value="DNA-binding transcriptional regulator NtrC"/>
    <property type="match status" value="1"/>
</dbReference>
<dbReference type="Proteomes" id="UP000274033">
    <property type="component" value="Unassembled WGS sequence"/>
</dbReference>
<dbReference type="InterPro" id="IPR000014">
    <property type="entry name" value="PAS"/>
</dbReference>
<dbReference type="EMBL" id="RRCT01000023">
    <property type="protein sequence ID" value="RQW73292.1"/>
    <property type="molecule type" value="Genomic_DNA"/>
</dbReference>
<dbReference type="AlphaFoldDB" id="A0A3N9UL85"/>
<dbReference type="InterPro" id="IPR035965">
    <property type="entry name" value="PAS-like_dom_sf"/>
</dbReference>
<keyword evidence="5" id="KW-0804">Transcription</keyword>
<evidence type="ECO:0000313" key="9">
    <source>
        <dbReference type="Proteomes" id="UP000274033"/>
    </source>
</evidence>
<dbReference type="InterPro" id="IPR002197">
    <property type="entry name" value="HTH_Fis"/>
</dbReference>
<dbReference type="Pfam" id="PF02954">
    <property type="entry name" value="HTH_8"/>
    <property type="match status" value="1"/>
</dbReference>
<keyword evidence="9" id="KW-1185">Reference proteome</keyword>
<name>A0A3N9UL85_9BACI</name>
<dbReference type="OrthoDB" id="9771372at2"/>
<dbReference type="PROSITE" id="PS50112">
    <property type="entry name" value="PAS"/>
    <property type="match status" value="1"/>
</dbReference>
<dbReference type="InterPro" id="IPR013767">
    <property type="entry name" value="PAS_fold"/>
</dbReference>
<dbReference type="NCBIfam" id="TIGR00229">
    <property type="entry name" value="sensory_box"/>
    <property type="match status" value="1"/>
</dbReference>
<dbReference type="PROSITE" id="PS00688">
    <property type="entry name" value="SIGMA54_INTERACT_3"/>
    <property type="match status" value="1"/>
</dbReference>
<evidence type="ECO:0000256" key="5">
    <source>
        <dbReference type="ARBA" id="ARBA00023163"/>
    </source>
</evidence>
<evidence type="ECO:0000259" key="6">
    <source>
        <dbReference type="PROSITE" id="PS50045"/>
    </source>
</evidence>
<organism evidence="8 9">
    <name type="scientific">Lysinibacillus composti</name>
    <dbReference type="NCBI Taxonomy" id="720633"/>
    <lineage>
        <taxon>Bacteria</taxon>
        <taxon>Bacillati</taxon>
        <taxon>Bacillota</taxon>
        <taxon>Bacilli</taxon>
        <taxon>Bacillales</taxon>
        <taxon>Bacillaceae</taxon>
        <taxon>Lysinibacillus</taxon>
    </lineage>
</organism>
<dbReference type="Gene3D" id="1.10.10.60">
    <property type="entry name" value="Homeodomain-like"/>
    <property type="match status" value="1"/>
</dbReference>
<dbReference type="GO" id="GO:0006355">
    <property type="term" value="P:regulation of DNA-templated transcription"/>
    <property type="evidence" value="ECO:0007669"/>
    <property type="project" value="InterPro"/>
</dbReference>
<keyword evidence="4" id="KW-0238">DNA-binding</keyword>
<evidence type="ECO:0000256" key="1">
    <source>
        <dbReference type="ARBA" id="ARBA00022741"/>
    </source>
</evidence>
<evidence type="ECO:0000313" key="8">
    <source>
        <dbReference type="EMBL" id="RQW73292.1"/>
    </source>
</evidence>
<keyword evidence="2" id="KW-0067">ATP-binding</keyword>
<dbReference type="SUPFAM" id="SSF46689">
    <property type="entry name" value="Homeodomain-like"/>
    <property type="match status" value="1"/>
</dbReference>
<dbReference type="Pfam" id="PF00158">
    <property type="entry name" value="Sigma54_activat"/>
    <property type="match status" value="1"/>
</dbReference>
<dbReference type="Gene3D" id="3.40.50.300">
    <property type="entry name" value="P-loop containing nucleotide triphosphate hydrolases"/>
    <property type="match status" value="1"/>
</dbReference>
<keyword evidence="1" id="KW-0547">Nucleotide-binding</keyword>
<dbReference type="PROSITE" id="PS00676">
    <property type="entry name" value="SIGMA54_INTERACT_2"/>
    <property type="match status" value="1"/>
</dbReference>
<evidence type="ECO:0000256" key="4">
    <source>
        <dbReference type="ARBA" id="ARBA00023125"/>
    </source>
</evidence>
<accession>A0A3N9UL85</accession>
<dbReference type="SMART" id="SM00091">
    <property type="entry name" value="PAS"/>
    <property type="match status" value="1"/>
</dbReference>
<reference evidence="8 9" key="1">
    <citation type="journal article" date="2013" name="J. Microbiol.">
        <title>Lysinibacillus chungkukjangi sp. nov., isolated from Chungkukjang, Korean fermented soybean food.</title>
        <authorList>
            <person name="Kim S.J."/>
            <person name="Jang Y.H."/>
            <person name="Hamada M."/>
            <person name="Ahn J.H."/>
            <person name="Weon H.Y."/>
            <person name="Suzuki K."/>
            <person name="Whang K.S."/>
            <person name="Kwon S.W."/>
        </authorList>
    </citation>
    <scope>NUCLEOTIDE SEQUENCE [LARGE SCALE GENOMIC DNA]</scope>
    <source>
        <strain evidence="8 9">MCCC 1A12701</strain>
    </source>
</reference>
<evidence type="ECO:0000259" key="7">
    <source>
        <dbReference type="PROSITE" id="PS50112"/>
    </source>
</evidence>
<dbReference type="InterPro" id="IPR058031">
    <property type="entry name" value="AAA_lid_NorR"/>
</dbReference>
<dbReference type="PROSITE" id="PS50045">
    <property type="entry name" value="SIGMA54_INTERACT_4"/>
    <property type="match status" value="1"/>
</dbReference>
<feature type="domain" description="Sigma-54 factor interaction" evidence="6">
    <location>
        <begin position="243"/>
        <end position="471"/>
    </location>
</feature>
<proteinExistence type="predicted"/>
<gene>
    <name evidence="8" type="ORF">EBB45_17220</name>
</gene>
<dbReference type="Pfam" id="PF00989">
    <property type="entry name" value="PAS"/>
    <property type="match status" value="1"/>
</dbReference>
<dbReference type="InterPro" id="IPR002078">
    <property type="entry name" value="Sigma_54_int"/>
</dbReference>
<dbReference type="InterPro" id="IPR027417">
    <property type="entry name" value="P-loop_NTPase"/>
</dbReference>
<dbReference type="SMART" id="SM00382">
    <property type="entry name" value="AAA"/>
    <property type="match status" value="1"/>
</dbReference>
<dbReference type="InterPro" id="IPR025944">
    <property type="entry name" value="Sigma_54_int_dom_CS"/>
</dbReference>
<keyword evidence="3" id="KW-0805">Transcription regulation</keyword>
<dbReference type="GO" id="GO:0043565">
    <property type="term" value="F:sequence-specific DNA binding"/>
    <property type="evidence" value="ECO:0007669"/>
    <property type="project" value="InterPro"/>
</dbReference>
<dbReference type="GO" id="GO:0005524">
    <property type="term" value="F:ATP binding"/>
    <property type="evidence" value="ECO:0007669"/>
    <property type="project" value="UniProtKB-KW"/>
</dbReference>
<dbReference type="CDD" id="cd00009">
    <property type="entry name" value="AAA"/>
    <property type="match status" value="1"/>
</dbReference>
<evidence type="ECO:0000256" key="2">
    <source>
        <dbReference type="ARBA" id="ARBA00022840"/>
    </source>
</evidence>
<dbReference type="RefSeq" id="WP_124766586.1">
    <property type="nucleotide sequence ID" value="NZ_JAFBDY010000021.1"/>
</dbReference>
<dbReference type="PROSITE" id="PS00675">
    <property type="entry name" value="SIGMA54_INTERACT_1"/>
    <property type="match status" value="1"/>
</dbReference>
<dbReference type="SUPFAM" id="SSF52540">
    <property type="entry name" value="P-loop containing nucleoside triphosphate hydrolases"/>
    <property type="match status" value="1"/>
</dbReference>
<dbReference type="Pfam" id="PF25601">
    <property type="entry name" value="AAA_lid_14"/>
    <property type="match status" value="1"/>
</dbReference>
<sequence length="552" mass="64072">MHLYELEEVLKELNEVVLILSENNLILSLFDPQKVVNQQVNDYFDETTIEQHIFTSKNKKFNCKKTFYHLNQRTFQIITMNTIHVDDLLLKRLAIYEQIMEHINDGVMASDEEGKIFIYNAAQEKLENMKKSEVLGKYLWDIYRIDSKNSEHRRVSSTKTPIIGRYHAHAFSNNLPQYLKYSTYPLINDSQSIGAFSICINETKLKELLFETLELKRKLYSSPSNQMYVDINKNGTSFTFEDIKGVSSEISSVIKQAQNVALYNLDILLIGETGTGKELFAQSIHNHSSRSNHPFVAVNCAAIPETLLEITLFGSTKGAFTGASDQIGLFESAQEGTIFLDEINSLPLSLQSKIIRVLEERKIRRLGSNKLIPIHCNIITASNEDPQKLINENKLRLDLYYRIAKTTIEIPPLRNREADIKYYIQYFLNKLNEKYNRSILNVSPELEQLLINYPWPGNIRELKHLMENMYIQTDEYETIISSKVAPKSLIQSHLLTEPIRTDIPIKTRKRITKEEIQNILESTNYNVTRTAEILYMSRQNLQYYLKKFKLNE</sequence>
<dbReference type="Gene3D" id="3.30.450.20">
    <property type="entry name" value="PAS domain"/>
    <property type="match status" value="1"/>
</dbReference>